<evidence type="ECO:0000259" key="1">
    <source>
        <dbReference type="Pfam" id="PF13966"/>
    </source>
</evidence>
<dbReference type="PANTHER" id="PTHR33116">
    <property type="entry name" value="REVERSE TRANSCRIPTASE ZINC-BINDING DOMAIN-CONTAINING PROTEIN-RELATED-RELATED"/>
    <property type="match status" value="1"/>
</dbReference>
<sequence>MESYSVNLAYKSLAQGTSDTYHAAFAYIWNAKAFPSVLTTAWRVLVNRIPTREGLSRRGIQLNSIACVLCQIKEESCQHLFIECLYAKQVWSLCLKWLGILFVQHNDLKDHFVSFHIAQASSKQNLVLKGVWAAIVRCIWDQRNTILFKQGVVDVEEIFQMAQLKSWLWMKHRAYFHTYSFVDWLLNPSSCIVLSLEQYVVVPIHFCPATGKGVSL</sequence>
<dbReference type="InterPro" id="IPR026960">
    <property type="entry name" value="RVT-Znf"/>
</dbReference>
<reference evidence="2" key="1">
    <citation type="submission" date="2010-11" db="EMBL/GenBank/DDBJ databases">
        <title>Evolution of the Rpp4 Asian soybean rust resistance locus in legumes.</title>
        <authorList>
            <person name="Freeman B.C."/>
            <person name="Lincoln L.M."/>
            <person name="Graham M.A."/>
        </authorList>
    </citation>
    <scope>NUCLEOTIDE SEQUENCE</scope>
</reference>
<name>G8DCX5_PHAVU</name>
<feature type="domain" description="Reverse transcriptase zinc-binding" evidence="1">
    <location>
        <begin position="4"/>
        <end position="91"/>
    </location>
</feature>
<dbReference type="Pfam" id="PF13966">
    <property type="entry name" value="zf-RVT"/>
    <property type="match status" value="1"/>
</dbReference>
<organism evidence="2">
    <name type="scientific">Phaseolus vulgaris</name>
    <name type="common">Kidney bean</name>
    <name type="synonym">French bean</name>
    <dbReference type="NCBI Taxonomy" id="3885"/>
    <lineage>
        <taxon>Eukaryota</taxon>
        <taxon>Viridiplantae</taxon>
        <taxon>Streptophyta</taxon>
        <taxon>Embryophyta</taxon>
        <taxon>Tracheophyta</taxon>
        <taxon>Spermatophyta</taxon>
        <taxon>Magnoliopsida</taxon>
        <taxon>eudicotyledons</taxon>
        <taxon>Gunneridae</taxon>
        <taxon>Pentapetalae</taxon>
        <taxon>rosids</taxon>
        <taxon>fabids</taxon>
        <taxon>Fabales</taxon>
        <taxon>Fabaceae</taxon>
        <taxon>Papilionoideae</taxon>
        <taxon>50 kb inversion clade</taxon>
        <taxon>NPAAA clade</taxon>
        <taxon>indigoferoid/millettioid clade</taxon>
        <taxon>Phaseoleae</taxon>
        <taxon>Phaseolus</taxon>
    </lineage>
</organism>
<evidence type="ECO:0000313" key="2">
    <source>
        <dbReference type="EMBL" id="AER13160.1"/>
    </source>
</evidence>
<accession>G8DCX5</accession>
<dbReference type="AlphaFoldDB" id="G8DCX5"/>
<dbReference type="EMBL" id="HQ632856">
    <property type="protein sequence ID" value="AER13160.1"/>
    <property type="molecule type" value="Genomic_DNA"/>
</dbReference>
<dbReference type="PANTHER" id="PTHR33116:SF66">
    <property type="entry name" value="REVERSE TRANSCRIPTASE ZINC-BINDING DOMAIN-CONTAINING PROTEIN"/>
    <property type="match status" value="1"/>
</dbReference>
<protein>
    <submittedName>
        <fullName evidence="2">Putative non-LTR retroelement</fullName>
    </submittedName>
</protein>
<proteinExistence type="predicted"/>